<feature type="transmembrane region" description="Helical" evidence="8">
    <location>
        <begin position="265"/>
        <end position="286"/>
    </location>
</feature>
<feature type="transmembrane region" description="Helical" evidence="8">
    <location>
        <begin position="328"/>
        <end position="345"/>
    </location>
</feature>
<feature type="transmembrane region" description="Helical" evidence="8">
    <location>
        <begin position="208"/>
        <end position="228"/>
    </location>
</feature>
<evidence type="ECO:0000256" key="7">
    <source>
        <dbReference type="ARBA" id="ARBA00023136"/>
    </source>
</evidence>
<evidence type="ECO:0000313" key="9">
    <source>
        <dbReference type="EMBL" id="KZM27633.1"/>
    </source>
</evidence>
<reference evidence="9 10" key="1">
    <citation type="journal article" date="2016" name="Sci. Rep.">
        <title>Draft genome sequencing and secretome analysis of fungal phytopathogen Ascochyta rabiei provides insight into the necrotrophic effector repertoire.</title>
        <authorList>
            <person name="Verma S."/>
            <person name="Gazara R.K."/>
            <person name="Nizam S."/>
            <person name="Parween S."/>
            <person name="Chattopadhyay D."/>
            <person name="Verma P.K."/>
        </authorList>
    </citation>
    <scope>NUCLEOTIDE SEQUENCE [LARGE SCALE GENOMIC DNA]</scope>
    <source>
        <strain evidence="9 10">ArDII</strain>
    </source>
</reference>
<feature type="transmembrane region" description="Helical" evidence="8">
    <location>
        <begin position="235"/>
        <end position="259"/>
    </location>
</feature>
<evidence type="ECO:0000256" key="8">
    <source>
        <dbReference type="SAM" id="Phobius"/>
    </source>
</evidence>
<keyword evidence="3" id="KW-0813">Transport</keyword>
<organism evidence="9 10">
    <name type="scientific">Didymella rabiei</name>
    <name type="common">Chickpea ascochyta blight fungus</name>
    <name type="synonym">Mycosphaerella rabiei</name>
    <dbReference type="NCBI Taxonomy" id="5454"/>
    <lineage>
        <taxon>Eukaryota</taxon>
        <taxon>Fungi</taxon>
        <taxon>Dikarya</taxon>
        <taxon>Ascomycota</taxon>
        <taxon>Pezizomycotina</taxon>
        <taxon>Dothideomycetes</taxon>
        <taxon>Pleosporomycetidae</taxon>
        <taxon>Pleosporales</taxon>
        <taxon>Pleosporineae</taxon>
        <taxon>Didymellaceae</taxon>
        <taxon>Ascochyta</taxon>
    </lineage>
</organism>
<dbReference type="AlphaFoldDB" id="A0A163LB40"/>
<evidence type="ECO:0008006" key="11">
    <source>
        <dbReference type="Google" id="ProtNLM"/>
    </source>
</evidence>
<sequence length="425" mass="46070">MEPVLHRLRFRNQLEQNAGTFGMLRIADGRTFTPDEDSLECRGVGFLGVTSGDEAPDEVFVAGLRCPPECCGPPLRLRKPAELGDHEVLVRREIFHRDANEVVGNSEQSPTFDHFVEGGDLGFEVLDGGLVVDSDLGGDDHLKSSAKRFLTDDRAVPGDDSVGFELFHAAQARGRCQTHQIRQLASSTAAPAVELPPRTPAWRHAFQLSLPVGFGLLPLGIALGVLVVQQGLSPWWAVAFTSLIYAGSLEFLAVGMVAAMTPLPYVALTALLVNFRHVFYALSFPLEKIRDPFARFYSMFALTDEAYAMSVTADPKALTGRVIVYSQLYLHGYWIGGAILGATAGQWIPDSIVGLDFALTALFVVLSIEAIRAQNGFAVPVAAVTCALVARLAAPDHMLPIAMGAFVLFLIGRFVYDSRKAKIDA</sequence>
<keyword evidence="6 8" id="KW-1133">Transmembrane helix</keyword>
<dbReference type="EMBL" id="JYNV01000060">
    <property type="protein sequence ID" value="KZM27633.1"/>
    <property type="molecule type" value="Genomic_DNA"/>
</dbReference>
<accession>A0A163LB40</accession>
<evidence type="ECO:0000313" key="10">
    <source>
        <dbReference type="Proteomes" id="UP000076837"/>
    </source>
</evidence>
<comment type="caution">
    <text evidence="9">The sequence shown here is derived from an EMBL/GenBank/DDBJ whole genome shotgun (WGS) entry which is preliminary data.</text>
</comment>
<keyword evidence="5 8" id="KW-0812">Transmembrane</keyword>
<proteinExistence type="inferred from homology"/>
<dbReference type="GO" id="GO:0005886">
    <property type="term" value="C:plasma membrane"/>
    <property type="evidence" value="ECO:0007669"/>
    <property type="project" value="UniProtKB-SubCell"/>
</dbReference>
<keyword evidence="4" id="KW-1003">Cell membrane</keyword>
<name>A0A163LB40_DIDRA</name>
<feature type="transmembrane region" description="Helical" evidence="8">
    <location>
        <begin position="351"/>
        <end position="368"/>
    </location>
</feature>
<gene>
    <name evidence="9" type="ORF">ST47_g1289</name>
</gene>
<protein>
    <recommendedName>
        <fullName evidence="11">Branched-chain amino acid ABC transporter permease</fullName>
    </recommendedName>
</protein>
<feature type="transmembrane region" description="Helical" evidence="8">
    <location>
        <begin position="399"/>
        <end position="416"/>
    </location>
</feature>
<evidence type="ECO:0000256" key="5">
    <source>
        <dbReference type="ARBA" id="ARBA00022692"/>
    </source>
</evidence>
<dbReference type="PANTHER" id="PTHR34979">
    <property type="entry name" value="INNER MEMBRANE PROTEIN YGAZ"/>
    <property type="match status" value="1"/>
</dbReference>
<comment type="subcellular location">
    <subcellularLocation>
        <location evidence="1">Cell membrane</location>
        <topology evidence="1">Multi-pass membrane protein</topology>
    </subcellularLocation>
</comment>
<dbReference type="InterPro" id="IPR011606">
    <property type="entry name" value="Brnchd-chn_aa_trnsp_permease"/>
</dbReference>
<evidence type="ECO:0000256" key="1">
    <source>
        <dbReference type="ARBA" id="ARBA00004651"/>
    </source>
</evidence>
<dbReference type="PANTHER" id="PTHR34979:SF1">
    <property type="entry name" value="INNER MEMBRANE PROTEIN YGAZ"/>
    <property type="match status" value="1"/>
</dbReference>
<keyword evidence="7 8" id="KW-0472">Membrane</keyword>
<evidence type="ECO:0000256" key="4">
    <source>
        <dbReference type="ARBA" id="ARBA00022475"/>
    </source>
</evidence>
<keyword evidence="10" id="KW-1185">Reference proteome</keyword>
<feature type="transmembrane region" description="Helical" evidence="8">
    <location>
        <begin position="375"/>
        <end position="393"/>
    </location>
</feature>
<evidence type="ECO:0000256" key="2">
    <source>
        <dbReference type="ARBA" id="ARBA00010735"/>
    </source>
</evidence>
<dbReference type="Pfam" id="PF03591">
    <property type="entry name" value="AzlC"/>
    <property type="match status" value="1"/>
</dbReference>
<dbReference type="GO" id="GO:1903785">
    <property type="term" value="P:L-valine transmembrane transport"/>
    <property type="evidence" value="ECO:0007669"/>
    <property type="project" value="TreeGrafter"/>
</dbReference>
<evidence type="ECO:0000256" key="3">
    <source>
        <dbReference type="ARBA" id="ARBA00022448"/>
    </source>
</evidence>
<evidence type="ECO:0000256" key="6">
    <source>
        <dbReference type="ARBA" id="ARBA00022989"/>
    </source>
</evidence>
<comment type="similarity">
    <text evidence="2">Belongs to the AzlC family.</text>
</comment>
<dbReference type="Proteomes" id="UP000076837">
    <property type="component" value="Unassembled WGS sequence"/>
</dbReference>